<dbReference type="InterPro" id="IPR039366">
    <property type="entry name" value="Pilotin"/>
</dbReference>
<comment type="caution">
    <text evidence="1">The sequence shown here is derived from an EMBL/GenBank/DDBJ whole genome shotgun (WGS) entry which is preliminary data.</text>
</comment>
<dbReference type="EMBL" id="JAQLOI010000001">
    <property type="protein sequence ID" value="MDB1123473.1"/>
    <property type="molecule type" value="Genomic_DNA"/>
</dbReference>
<name>A0ABT4YPI6_9VIBR</name>
<keyword evidence="1" id="KW-0449">Lipoprotein</keyword>
<keyword evidence="2" id="KW-1185">Reference proteome</keyword>
<dbReference type="RefSeq" id="WP_272134079.1">
    <property type="nucleotide sequence ID" value="NZ_JAQLOI010000001.1"/>
</dbReference>
<sequence>MKKALIFALSSVIGFGLVGCGTTEKVPDQKEVMMDSIKGNISYRERVALPPNAVVTVTLEDVSLMDVAAKKMAEQTFTTDGTQVPFDFELSYDANQIEAKHRYSVRATIRVNGSLRFTTDTANQVITDAAKTKQVNLNLIAVR</sequence>
<dbReference type="PANTHER" id="PTHR38013:SF1">
    <property type="entry name" value="GLYCOPROTEIN_POLYSACCHARIDE METABOLISM"/>
    <property type="match status" value="1"/>
</dbReference>
<organism evidence="1 2">
    <name type="scientific">Vibrio algarum</name>
    <dbReference type="NCBI Taxonomy" id="3020714"/>
    <lineage>
        <taxon>Bacteria</taxon>
        <taxon>Pseudomonadati</taxon>
        <taxon>Pseudomonadota</taxon>
        <taxon>Gammaproteobacteria</taxon>
        <taxon>Vibrionales</taxon>
        <taxon>Vibrionaceae</taxon>
        <taxon>Vibrio</taxon>
    </lineage>
</organism>
<reference evidence="1 2" key="1">
    <citation type="submission" date="2023-01" db="EMBL/GenBank/DDBJ databases">
        <title>Vibrio sp. KJ40-1 sp.nov, isolated from marine algae.</title>
        <authorList>
            <person name="Butt M."/>
            <person name="Kim J.M.J."/>
            <person name="Jeon C.O.C."/>
        </authorList>
    </citation>
    <scope>NUCLEOTIDE SEQUENCE [LARGE SCALE GENOMIC DNA]</scope>
    <source>
        <strain evidence="1 2">KJ40-1</strain>
    </source>
</reference>
<dbReference type="Pfam" id="PF09619">
    <property type="entry name" value="YscW"/>
    <property type="match status" value="1"/>
</dbReference>
<dbReference type="InterPro" id="IPR053196">
    <property type="entry name" value="Lipoprotein_YbaY-like"/>
</dbReference>
<proteinExistence type="predicted"/>
<evidence type="ECO:0000313" key="2">
    <source>
        <dbReference type="Proteomes" id="UP001210678"/>
    </source>
</evidence>
<dbReference type="PROSITE" id="PS51257">
    <property type="entry name" value="PROKAR_LIPOPROTEIN"/>
    <property type="match status" value="1"/>
</dbReference>
<protein>
    <submittedName>
        <fullName evidence="1">YbaY family lipoprotein</fullName>
    </submittedName>
</protein>
<accession>A0ABT4YPI6</accession>
<dbReference type="PANTHER" id="PTHR38013">
    <property type="entry name" value="GLYCOPROTEIN/POLYSACCHARIDE METABOLISM"/>
    <property type="match status" value="1"/>
</dbReference>
<dbReference type="Proteomes" id="UP001210678">
    <property type="component" value="Unassembled WGS sequence"/>
</dbReference>
<evidence type="ECO:0000313" key="1">
    <source>
        <dbReference type="EMBL" id="MDB1123473.1"/>
    </source>
</evidence>
<gene>
    <name evidence="1" type="ORF">PGX00_07290</name>
</gene>